<accession>A0A506U906</accession>
<dbReference type="CDD" id="cd08054">
    <property type="entry name" value="gp6"/>
    <property type="match status" value="1"/>
</dbReference>
<proteinExistence type="predicted"/>
<dbReference type="Proteomes" id="UP000318801">
    <property type="component" value="Unassembled WGS sequence"/>
</dbReference>
<name>A0A506U906_9HYPH</name>
<dbReference type="InterPro" id="IPR011738">
    <property type="entry name" value="Phage_CHP"/>
</dbReference>
<dbReference type="EMBL" id="VHLG01000009">
    <property type="protein sequence ID" value="TPW29445.1"/>
    <property type="molecule type" value="Genomic_DNA"/>
</dbReference>
<keyword evidence="2" id="KW-1185">Reference proteome</keyword>
<dbReference type="Gene3D" id="1.10.3230.30">
    <property type="entry name" value="Phage gp6-like head-tail connector protein"/>
    <property type="match status" value="1"/>
</dbReference>
<protein>
    <recommendedName>
        <fullName evidence="3">PhiE125 gp8 family phage protein</fullName>
    </recommendedName>
</protein>
<dbReference type="OrthoDB" id="7597216at2"/>
<dbReference type="NCBIfam" id="TIGR02215">
    <property type="entry name" value="phage_chp_gp8"/>
    <property type="match status" value="1"/>
</dbReference>
<dbReference type="AlphaFoldDB" id="A0A506U906"/>
<dbReference type="RefSeq" id="WP_141149641.1">
    <property type="nucleotide sequence ID" value="NZ_VHLG01000009.1"/>
</dbReference>
<dbReference type="InterPro" id="IPR006450">
    <property type="entry name" value="Phage_HK97_gp6-like"/>
</dbReference>
<evidence type="ECO:0008006" key="3">
    <source>
        <dbReference type="Google" id="ProtNLM"/>
    </source>
</evidence>
<reference evidence="1 2" key="1">
    <citation type="submission" date="2019-06" db="EMBL/GenBank/DDBJ databases">
        <authorList>
            <person name="Li M."/>
        </authorList>
    </citation>
    <scope>NUCLEOTIDE SEQUENCE [LARGE SCALE GENOMIC DNA]</scope>
    <source>
        <strain evidence="1 2">BGMRC2036</strain>
    </source>
</reference>
<evidence type="ECO:0000313" key="2">
    <source>
        <dbReference type="Proteomes" id="UP000318801"/>
    </source>
</evidence>
<sequence length="188" mass="20198">MTYALTTPPASEPVSLAEAKVFLRVDHEDDDDLIAGLIVTARKHLEALTGLSLITQGWRLYRDSWPRSGMISLAHGPVTSVSVVTVYDADGNANTITLDRARLDGAGRPARFYLPDIAATCAPMNGIEVEFTAGYGDAADVPEPARDAITRHVAHMYALRGVVAASDQPAAEPQGYEALIAPLKSWRL</sequence>
<evidence type="ECO:0000313" key="1">
    <source>
        <dbReference type="EMBL" id="TPW29445.1"/>
    </source>
</evidence>
<dbReference type="NCBIfam" id="TIGR01560">
    <property type="entry name" value="put_DNA_pack"/>
    <property type="match status" value="1"/>
</dbReference>
<gene>
    <name evidence="1" type="ORF">FJU08_14010</name>
</gene>
<organism evidence="1 2">
    <name type="scientific">Martelella alba</name>
    <dbReference type="NCBI Taxonomy" id="2590451"/>
    <lineage>
        <taxon>Bacteria</taxon>
        <taxon>Pseudomonadati</taxon>
        <taxon>Pseudomonadota</taxon>
        <taxon>Alphaproteobacteria</taxon>
        <taxon>Hyphomicrobiales</taxon>
        <taxon>Aurantimonadaceae</taxon>
        <taxon>Martelella</taxon>
    </lineage>
</organism>
<comment type="caution">
    <text evidence="1">The sequence shown here is derived from an EMBL/GenBank/DDBJ whole genome shotgun (WGS) entry which is preliminary data.</text>
</comment>
<dbReference type="InterPro" id="IPR021146">
    <property type="entry name" value="Phage_gp6-like_head-tail"/>
</dbReference>
<dbReference type="Pfam" id="PF05135">
    <property type="entry name" value="Phage_connect_1"/>
    <property type="match status" value="1"/>
</dbReference>